<reference evidence="9 10" key="1">
    <citation type="submission" date="2007-10" db="EMBL/GenBank/DDBJ databases">
        <authorList>
            <person name="Wagner-Dobler I."/>
            <person name="Ferriera S."/>
            <person name="Johnson J."/>
            <person name="Kravitz S."/>
            <person name="Beeson K."/>
            <person name="Sutton G."/>
            <person name="Rogers Y.-H."/>
            <person name="Friedman R."/>
            <person name="Frazier M."/>
            <person name="Venter J.C."/>
        </authorList>
    </citation>
    <scope>NUCLEOTIDE SEQUENCE [LARGE SCALE GENOMIC DNA]</scope>
    <source>
        <strain evidence="9 10">DFL-43</strain>
    </source>
</reference>
<keyword evidence="10" id="KW-1185">Reference proteome</keyword>
<dbReference type="SUPFAM" id="SSF48576">
    <property type="entry name" value="Terpenoid synthases"/>
    <property type="match status" value="1"/>
</dbReference>
<keyword evidence="5" id="KW-0460">Magnesium</keyword>
<dbReference type="EMBL" id="ABIA03000004">
    <property type="protein sequence ID" value="EDQ33270.1"/>
    <property type="molecule type" value="Genomic_DNA"/>
</dbReference>
<dbReference type="Pfam" id="PF00348">
    <property type="entry name" value="polyprenyl_synt"/>
    <property type="match status" value="1"/>
</dbReference>
<sequence length="305" mass="31381">MEKSVSDTFAIRLDSAAAQVAAALEALLGEAPLDGEIARPAHLILAMRHGVLNGGKRLRPFLVIETARMLGAPEDAALRVAAALECIHCYSLVHDDLPAMDDDDLRRGQPTVHIAFDEATAILAGDALLTLAFDVISAPETDLPADARLRLVNALSRAAGVGGMVGGQALDLAAERVSPDEAGIVKLQAMKTGALLRFACAAGAIAAGCDDAIVARVTRFGEIIGLAFQLADDLLDVTSDAATLGKAAGKDAARGKGTLVSLHGAPVAKQKLAALVDEAEAVLAPFGDAADTLRQAAGFIATREK</sequence>
<evidence type="ECO:0000256" key="7">
    <source>
        <dbReference type="ARBA" id="ARBA00069024"/>
    </source>
</evidence>
<dbReference type="InterPro" id="IPR053378">
    <property type="entry name" value="Prenyl_diphosphate_synthase"/>
</dbReference>
<dbReference type="SFLD" id="SFLDS00005">
    <property type="entry name" value="Isoprenoid_Synthase_Type_I"/>
    <property type="match status" value="1"/>
</dbReference>
<dbReference type="RefSeq" id="WP_007199227.1">
    <property type="nucleotide sequence ID" value="NZ_CM002917.1"/>
</dbReference>
<dbReference type="PANTHER" id="PTHR43281">
    <property type="entry name" value="FARNESYL DIPHOSPHATE SYNTHASE"/>
    <property type="match status" value="1"/>
</dbReference>
<gene>
    <name evidence="9" type="ORF">HPDFL43_17381</name>
</gene>
<dbReference type="PROSITE" id="PS00723">
    <property type="entry name" value="POLYPRENYL_SYNTHASE_1"/>
    <property type="match status" value="1"/>
</dbReference>
<dbReference type="Gene3D" id="1.10.600.10">
    <property type="entry name" value="Farnesyl Diphosphate Synthase"/>
    <property type="match status" value="1"/>
</dbReference>
<dbReference type="GO" id="GO:0046872">
    <property type="term" value="F:metal ion binding"/>
    <property type="evidence" value="ECO:0007669"/>
    <property type="project" value="UniProtKB-KW"/>
</dbReference>
<dbReference type="GO" id="GO:0005737">
    <property type="term" value="C:cytoplasm"/>
    <property type="evidence" value="ECO:0007669"/>
    <property type="project" value="UniProtKB-ARBA"/>
</dbReference>
<name>A9D8C5_HOEPD</name>
<comment type="caution">
    <text evidence="9">The sequence shown here is derived from an EMBL/GenBank/DDBJ whole genome shotgun (WGS) entry which is preliminary data.</text>
</comment>
<dbReference type="FunFam" id="1.10.600.10:FF:000001">
    <property type="entry name" value="Geranylgeranyl diphosphate synthase"/>
    <property type="match status" value="1"/>
</dbReference>
<comment type="similarity">
    <text evidence="2 8">Belongs to the FPP/GGPP synthase family.</text>
</comment>
<dbReference type="GO" id="GO:0016114">
    <property type="term" value="P:terpenoid biosynthetic process"/>
    <property type="evidence" value="ECO:0007669"/>
    <property type="project" value="UniProtKB-ARBA"/>
</dbReference>
<dbReference type="HOGENOM" id="CLU_014015_0_0_5"/>
<keyword evidence="3 8" id="KW-0808">Transferase</keyword>
<dbReference type="NCBIfam" id="NF045485">
    <property type="entry name" value="FPPsyn"/>
    <property type="match status" value="1"/>
</dbReference>
<keyword evidence="6" id="KW-0414">Isoprene biosynthesis</keyword>
<organism evidence="9 10">
    <name type="scientific">Hoeflea phototrophica (strain DSM 17068 / NCIMB 14078 / DFL-43)</name>
    <dbReference type="NCBI Taxonomy" id="411684"/>
    <lineage>
        <taxon>Bacteria</taxon>
        <taxon>Pseudomonadati</taxon>
        <taxon>Pseudomonadota</taxon>
        <taxon>Alphaproteobacteria</taxon>
        <taxon>Hyphomicrobiales</taxon>
        <taxon>Rhizobiaceae</taxon>
        <taxon>Hoeflea</taxon>
    </lineage>
</organism>
<evidence type="ECO:0000256" key="3">
    <source>
        <dbReference type="ARBA" id="ARBA00022679"/>
    </source>
</evidence>
<keyword evidence="4" id="KW-0479">Metal-binding</keyword>
<dbReference type="InterPro" id="IPR008949">
    <property type="entry name" value="Isoprenoid_synthase_dom_sf"/>
</dbReference>
<dbReference type="SFLD" id="SFLDG01017">
    <property type="entry name" value="Polyprenyl_Transferase_Like"/>
    <property type="match status" value="1"/>
</dbReference>
<evidence type="ECO:0000256" key="2">
    <source>
        <dbReference type="ARBA" id="ARBA00006706"/>
    </source>
</evidence>
<evidence type="ECO:0000256" key="6">
    <source>
        <dbReference type="ARBA" id="ARBA00023229"/>
    </source>
</evidence>
<evidence type="ECO:0000256" key="5">
    <source>
        <dbReference type="ARBA" id="ARBA00022842"/>
    </source>
</evidence>
<proteinExistence type="inferred from homology"/>
<dbReference type="eggNOG" id="COG0142">
    <property type="taxonomic scope" value="Bacteria"/>
</dbReference>
<evidence type="ECO:0000313" key="10">
    <source>
        <dbReference type="Proteomes" id="UP000004291"/>
    </source>
</evidence>
<evidence type="ECO:0000256" key="1">
    <source>
        <dbReference type="ARBA" id="ARBA00001946"/>
    </source>
</evidence>
<comment type="cofactor">
    <cofactor evidence="1">
        <name>Mg(2+)</name>
        <dbReference type="ChEBI" id="CHEBI:18420"/>
    </cofactor>
</comment>
<dbReference type="InterPro" id="IPR033749">
    <property type="entry name" value="Polyprenyl_synt_CS"/>
</dbReference>
<evidence type="ECO:0000256" key="8">
    <source>
        <dbReference type="RuleBase" id="RU004466"/>
    </source>
</evidence>
<dbReference type="GO" id="GO:0004659">
    <property type="term" value="F:prenyltransferase activity"/>
    <property type="evidence" value="ECO:0007669"/>
    <property type="project" value="InterPro"/>
</dbReference>
<dbReference type="Proteomes" id="UP000004291">
    <property type="component" value="Chromosome"/>
</dbReference>
<dbReference type="InterPro" id="IPR000092">
    <property type="entry name" value="Polyprenyl_synt"/>
</dbReference>
<evidence type="ECO:0000313" key="9">
    <source>
        <dbReference type="EMBL" id="EDQ33270.1"/>
    </source>
</evidence>
<reference evidence="9 10" key="2">
    <citation type="submission" date="2012-06" db="EMBL/GenBank/DDBJ databases">
        <authorList>
            <person name="Fiebig A."/>
        </authorList>
    </citation>
    <scope>NUCLEOTIDE SEQUENCE [LARGE SCALE GENOMIC DNA]</scope>
    <source>
        <strain evidence="9 10">DFL-43</strain>
    </source>
</reference>
<dbReference type="STRING" id="411684.HPDFL43_17381"/>
<dbReference type="AlphaFoldDB" id="A9D8C5"/>
<dbReference type="PROSITE" id="PS00444">
    <property type="entry name" value="POLYPRENYL_SYNTHASE_2"/>
    <property type="match status" value="1"/>
</dbReference>
<dbReference type="CDD" id="cd00685">
    <property type="entry name" value="Trans_IPPS_HT"/>
    <property type="match status" value="1"/>
</dbReference>
<protein>
    <recommendedName>
        <fullName evidence="7">Probable farnesyl diphosphate synthase</fullName>
    </recommendedName>
</protein>
<dbReference type="PANTHER" id="PTHR43281:SF1">
    <property type="entry name" value="FARNESYL DIPHOSPHATE SYNTHASE"/>
    <property type="match status" value="1"/>
</dbReference>
<accession>A9D8C5</accession>
<evidence type="ECO:0000256" key="4">
    <source>
        <dbReference type="ARBA" id="ARBA00022723"/>
    </source>
</evidence>
<dbReference type="OrthoDB" id="9805316at2"/>